<reference evidence="3" key="2">
    <citation type="submission" date="2014-05" db="EMBL/GenBank/DDBJ databases">
        <title>The genome and life-stage specific transcriptomes of Globodera pallida elucidate key aspects of plant parasitism by a cyst nematode.</title>
        <authorList>
            <person name="Cotton J.A."/>
            <person name="Lilley C.J."/>
            <person name="Jones L.M."/>
            <person name="Kikuchi T."/>
            <person name="Reid A.J."/>
            <person name="Thorpe P."/>
            <person name="Tsai I.J."/>
            <person name="Beasley H."/>
            <person name="Blok V."/>
            <person name="Cock P.J.A."/>
            <person name="Van den Akker S.E."/>
            <person name="Holroyd N."/>
            <person name="Hunt M."/>
            <person name="Mantelin S."/>
            <person name="Naghra H."/>
            <person name="Pain A."/>
            <person name="Palomares-Rius J.E."/>
            <person name="Zarowiecki M."/>
            <person name="Berriman M."/>
            <person name="Jones J.T."/>
            <person name="Urwin P.E."/>
        </authorList>
    </citation>
    <scope>NUCLEOTIDE SEQUENCE [LARGE SCALE GENOMIC DNA]</scope>
    <source>
        <strain evidence="3">Lindley</strain>
    </source>
</reference>
<dbReference type="Pfam" id="PF13236">
    <property type="entry name" value="CLU"/>
    <property type="match status" value="1"/>
</dbReference>
<feature type="compositionally biased region" description="Basic and acidic residues" evidence="1">
    <location>
        <begin position="15"/>
        <end position="42"/>
    </location>
</feature>
<accession>A0A183C8G4</accession>
<dbReference type="InterPro" id="IPR023231">
    <property type="entry name" value="GSKIP_dom_sf"/>
</dbReference>
<dbReference type="InterPro" id="IPR033646">
    <property type="entry name" value="CLU-central"/>
</dbReference>
<feature type="region of interest" description="Disordered" evidence="1">
    <location>
        <begin position="627"/>
        <end position="664"/>
    </location>
</feature>
<feature type="compositionally biased region" description="Acidic residues" evidence="1">
    <location>
        <begin position="651"/>
        <end position="660"/>
    </location>
</feature>
<protein>
    <submittedName>
        <fullName evidence="4">Clu domain-containing protein</fullName>
    </submittedName>
</protein>
<dbReference type="GO" id="GO:0005737">
    <property type="term" value="C:cytoplasm"/>
    <property type="evidence" value="ECO:0007669"/>
    <property type="project" value="TreeGrafter"/>
</dbReference>
<dbReference type="WBParaSite" id="GPLIN_000916000">
    <property type="protein sequence ID" value="GPLIN_000916000"/>
    <property type="gene ID" value="GPLIN_000916000"/>
</dbReference>
<dbReference type="GO" id="GO:0003729">
    <property type="term" value="F:mRNA binding"/>
    <property type="evidence" value="ECO:0007669"/>
    <property type="project" value="TreeGrafter"/>
</dbReference>
<dbReference type="Pfam" id="PF12807">
    <property type="entry name" value="eIF3_p135"/>
    <property type="match status" value="1"/>
</dbReference>
<proteinExistence type="predicted"/>
<evidence type="ECO:0000256" key="1">
    <source>
        <dbReference type="SAM" id="MobiDB-lite"/>
    </source>
</evidence>
<dbReference type="InterPro" id="IPR027523">
    <property type="entry name" value="CLU_prot"/>
</dbReference>
<evidence type="ECO:0000313" key="4">
    <source>
        <dbReference type="WBParaSite" id="GPLIN_000916000"/>
    </source>
</evidence>
<reference evidence="4" key="3">
    <citation type="submission" date="2016-06" db="UniProtKB">
        <authorList>
            <consortium name="WormBaseParasite"/>
        </authorList>
    </citation>
    <scope>IDENTIFICATION</scope>
</reference>
<organism evidence="3 4">
    <name type="scientific">Globodera pallida</name>
    <name type="common">Potato cyst nematode worm</name>
    <name type="synonym">Heterodera pallida</name>
    <dbReference type="NCBI Taxonomy" id="36090"/>
    <lineage>
        <taxon>Eukaryota</taxon>
        <taxon>Metazoa</taxon>
        <taxon>Ecdysozoa</taxon>
        <taxon>Nematoda</taxon>
        <taxon>Chromadorea</taxon>
        <taxon>Rhabditida</taxon>
        <taxon>Tylenchina</taxon>
        <taxon>Tylenchomorpha</taxon>
        <taxon>Tylenchoidea</taxon>
        <taxon>Heteroderidae</taxon>
        <taxon>Heteroderinae</taxon>
        <taxon>Globodera</taxon>
    </lineage>
</organism>
<dbReference type="PANTHER" id="PTHR12601:SF6">
    <property type="entry name" value="CLUSTERED MITOCHONDRIA PROTEIN HOMOLOG"/>
    <property type="match status" value="1"/>
</dbReference>
<feature type="compositionally biased region" description="Basic and acidic residues" evidence="1">
    <location>
        <begin position="627"/>
        <end position="645"/>
    </location>
</feature>
<reference evidence="3" key="1">
    <citation type="submission" date="2013-12" db="EMBL/GenBank/DDBJ databases">
        <authorList>
            <person name="Aslett M."/>
        </authorList>
    </citation>
    <scope>NUCLEOTIDE SEQUENCE [LARGE SCALE GENOMIC DNA]</scope>
    <source>
        <strain evidence="3">Lindley</strain>
    </source>
</reference>
<dbReference type="PANTHER" id="PTHR12601">
    <property type="entry name" value="EUKARYOTIC TRANSLATION INITIATION FACTOR 3 SUBUNIT EIF-3"/>
    <property type="match status" value="1"/>
</dbReference>
<dbReference type="PROSITE" id="PS51823">
    <property type="entry name" value="CLU"/>
    <property type="match status" value="1"/>
</dbReference>
<dbReference type="InterPro" id="IPR025697">
    <property type="entry name" value="CLU_dom"/>
</dbReference>
<sequence>MATEIAANPIETVVVDDKTEGTEEKGGVGEETDPATHTDSGHESSASVCTPELPSTPVEEQKEEKFAEKQSFIVSSADSRFFRVRVLVPGGESIDVQINESDIVQELYHMLLERDSTCHRTCFKLYYDGTALDHFTEIRNVPGIKDNAIMRVIEEPYNLREARVHVRHLREIIRSVDISDAVNGVEFASLSCLSTITQSTSDDSGRKSKGSSAIELLRTESDCLPPEWLLPNSIDVPFKPLIPIAEHSNSCLQPTQLLALKQISFSAFNPPPGPRKMKGDILYLVVDTVEDRRFHITCCTRGFYVNSSIGEKFKPDRSSTYGGRVFHSLFDLLSDDQLRADEQIQPHRLGLEDHMPGQIRDWNEELQTTHDMPQSNFAEKLCRDRARFKVHADFLSACIRGATAVIDGSVHTINPMDEPRMHMFIWNNIFFSLGFDVKDHYKELGGDAAAHASYAADLAAVQAYAQIDDPKLHTSGMAIVDFKGFRVMAQSIIPGILEREQQDSIVYGSYDSGKTVTSIEIYEELLKNSAKILKIEPHLVWNGKEGDESKVVKLFSSYESKGIVGNDRRHYLMDLLRTFPPDVNFLESAEPTEFCKAQGFPRKFKHKLVYLRQELVDAFTDFKNEQAKEERDINERQKKVEKEDAPTDIAQEAEEETTDEPDVRLNPDAWSTAVRHAPQEDVQAHRKLVAEAAEHLLSHQIPQFVRDCVQLAVSPVDGFALTEALHARGLNIRYLGKLIDAVQSNSRLDYLTMFASHIPRIRPGG</sequence>
<dbReference type="Pfam" id="PF15044">
    <property type="entry name" value="CLU_N"/>
    <property type="match status" value="1"/>
</dbReference>
<feature type="region of interest" description="Disordered" evidence="1">
    <location>
        <begin position="1"/>
        <end position="64"/>
    </location>
</feature>
<dbReference type="AlphaFoldDB" id="A0A183C8G4"/>
<evidence type="ECO:0000259" key="2">
    <source>
        <dbReference type="PROSITE" id="PS51823"/>
    </source>
</evidence>
<dbReference type="InterPro" id="IPR028275">
    <property type="entry name" value="CLU_N"/>
</dbReference>
<dbReference type="GO" id="GO:0048312">
    <property type="term" value="P:intracellular distribution of mitochondria"/>
    <property type="evidence" value="ECO:0007669"/>
    <property type="project" value="TreeGrafter"/>
</dbReference>
<keyword evidence="3" id="KW-1185">Reference proteome</keyword>
<name>A0A183C8G4_GLOPA</name>
<evidence type="ECO:0000313" key="3">
    <source>
        <dbReference type="Proteomes" id="UP000050741"/>
    </source>
</evidence>
<dbReference type="Proteomes" id="UP000050741">
    <property type="component" value="Unassembled WGS sequence"/>
</dbReference>
<dbReference type="SUPFAM" id="SSF103107">
    <property type="entry name" value="Hypothetical protein c14orf129, hspc210"/>
    <property type="match status" value="1"/>
</dbReference>
<feature type="domain" description="Clu" evidence="2">
    <location>
        <begin position="340"/>
        <end position="586"/>
    </location>
</feature>